<feature type="signal peptide" evidence="1">
    <location>
        <begin position="1"/>
        <end position="23"/>
    </location>
</feature>
<reference evidence="2 3" key="1">
    <citation type="submission" date="2019-04" db="EMBL/GenBank/DDBJ databases">
        <title>Comparative genomics and transcriptomics to analyze fruiting body development in filamentous ascomycetes.</title>
        <authorList>
            <consortium name="DOE Joint Genome Institute"/>
            <person name="Lutkenhaus R."/>
            <person name="Traeger S."/>
            <person name="Breuer J."/>
            <person name="Kuo A."/>
            <person name="Lipzen A."/>
            <person name="Pangilinan J."/>
            <person name="Dilworth D."/>
            <person name="Sandor L."/>
            <person name="Poggeler S."/>
            <person name="Barry K."/>
            <person name="Grigoriev I.V."/>
            <person name="Nowrousian M."/>
        </authorList>
    </citation>
    <scope>NUCLEOTIDE SEQUENCE [LARGE SCALE GENOMIC DNA]</scope>
    <source>
        <strain evidence="2 3">CBS 389.68</strain>
    </source>
</reference>
<dbReference type="InParanoid" id="A0A4S2MIU1"/>
<organism evidence="2 3">
    <name type="scientific">Ascodesmis nigricans</name>
    <dbReference type="NCBI Taxonomy" id="341454"/>
    <lineage>
        <taxon>Eukaryota</taxon>
        <taxon>Fungi</taxon>
        <taxon>Dikarya</taxon>
        <taxon>Ascomycota</taxon>
        <taxon>Pezizomycotina</taxon>
        <taxon>Pezizomycetes</taxon>
        <taxon>Pezizales</taxon>
        <taxon>Ascodesmidaceae</taxon>
        <taxon>Ascodesmis</taxon>
    </lineage>
</organism>
<evidence type="ECO:0008006" key="4">
    <source>
        <dbReference type="Google" id="ProtNLM"/>
    </source>
</evidence>
<proteinExistence type="predicted"/>
<dbReference type="AlphaFoldDB" id="A0A4S2MIU1"/>
<feature type="chain" id="PRO_5020698057" description="Ricin B lectin domain-containing protein" evidence="1">
    <location>
        <begin position="24"/>
        <end position="130"/>
    </location>
</feature>
<name>A0A4S2MIU1_9PEZI</name>
<gene>
    <name evidence="2" type="ORF">EX30DRAFT_375112</name>
</gene>
<evidence type="ECO:0000313" key="2">
    <source>
        <dbReference type="EMBL" id="TGZ76861.1"/>
    </source>
</evidence>
<keyword evidence="3" id="KW-1185">Reference proteome</keyword>
<evidence type="ECO:0000313" key="3">
    <source>
        <dbReference type="Proteomes" id="UP000298138"/>
    </source>
</evidence>
<accession>A0A4S2MIU1</accession>
<sequence length="130" mass="14319">MAVEECSLILILIPLFLFTFSQLGDTPTHHSNTPTAGKSPREITSPRGLVPVKPKVSFDLEAVASPQASVSVSCPQMATTIATDKYRYAIHARRVTARIATDYLHISIHGQRLGVTPDMNCDWNWRLEGS</sequence>
<protein>
    <recommendedName>
        <fullName evidence="4">Ricin B lectin domain-containing protein</fullName>
    </recommendedName>
</protein>
<keyword evidence="1" id="KW-0732">Signal</keyword>
<evidence type="ECO:0000256" key="1">
    <source>
        <dbReference type="SAM" id="SignalP"/>
    </source>
</evidence>
<dbReference type="EMBL" id="ML220164">
    <property type="protein sequence ID" value="TGZ76861.1"/>
    <property type="molecule type" value="Genomic_DNA"/>
</dbReference>
<dbReference type="Proteomes" id="UP000298138">
    <property type="component" value="Unassembled WGS sequence"/>
</dbReference>